<comment type="catalytic activity">
    <reaction evidence="8">
        <text>a plastoquinone + NADH + (n+1) H(+)(in) = a plastoquinol + NAD(+) + n H(+)(out)</text>
        <dbReference type="Rhea" id="RHEA:42608"/>
        <dbReference type="Rhea" id="RHEA-COMP:9561"/>
        <dbReference type="Rhea" id="RHEA-COMP:9562"/>
        <dbReference type="ChEBI" id="CHEBI:15378"/>
        <dbReference type="ChEBI" id="CHEBI:17757"/>
        <dbReference type="ChEBI" id="CHEBI:57540"/>
        <dbReference type="ChEBI" id="CHEBI:57945"/>
        <dbReference type="ChEBI" id="CHEBI:62192"/>
    </reaction>
</comment>
<evidence type="ECO:0000256" key="6">
    <source>
        <dbReference type="ARBA" id="ARBA00023027"/>
    </source>
</evidence>
<keyword evidence="8" id="KW-0793">Thylakoid</keyword>
<dbReference type="InterPro" id="IPR020905">
    <property type="entry name" value="NdhO"/>
</dbReference>
<evidence type="ECO:0000313" key="10">
    <source>
        <dbReference type="Proteomes" id="UP001056708"/>
    </source>
</evidence>
<comment type="subunit">
    <text evidence="8">NDH-1 can be composed of about 15 different subunits; different subcomplexes with different compositions have been identified which probably have different functions.</text>
</comment>
<keyword evidence="2 8" id="KW-0874">Quinone</keyword>
<evidence type="ECO:0000256" key="3">
    <source>
        <dbReference type="ARBA" id="ARBA00022857"/>
    </source>
</evidence>
<dbReference type="EMBL" id="CP098611">
    <property type="protein sequence ID" value="USR89379.1"/>
    <property type="molecule type" value="Genomic_DNA"/>
</dbReference>
<evidence type="ECO:0000313" key="9">
    <source>
        <dbReference type="EMBL" id="USR89379.1"/>
    </source>
</evidence>
<evidence type="ECO:0000256" key="5">
    <source>
        <dbReference type="ARBA" id="ARBA00022967"/>
    </source>
</evidence>
<evidence type="ECO:0000256" key="1">
    <source>
        <dbReference type="ARBA" id="ARBA00022448"/>
    </source>
</evidence>
<dbReference type="Pfam" id="PF11910">
    <property type="entry name" value="NdhO"/>
    <property type="match status" value="1"/>
</dbReference>
<evidence type="ECO:0000256" key="8">
    <source>
        <dbReference type="HAMAP-Rule" id="MF_01354"/>
    </source>
</evidence>
<keyword evidence="5 8" id="KW-1278">Translocase</keyword>
<organism evidence="9 10">
    <name type="scientific">Phormidium yuhuli AB48</name>
    <dbReference type="NCBI Taxonomy" id="2940671"/>
    <lineage>
        <taxon>Bacteria</taxon>
        <taxon>Bacillati</taxon>
        <taxon>Cyanobacteriota</taxon>
        <taxon>Cyanophyceae</taxon>
        <taxon>Oscillatoriophycideae</taxon>
        <taxon>Oscillatoriales</taxon>
        <taxon>Oscillatoriaceae</taxon>
        <taxon>Phormidium</taxon>
        <taxon>Phormidium yuhuli</taxon>
    </lineage>
</organism>
<evidence type="ECO:0000256" key="2">
    <source>
        <dbReference type="ARBA" id="ARBA00022719"/>
    </source>
</evidence>
<evidence type="ECO:0000256" key="4">
    <source>
        <dbReference type="ARBA" id="ARBA00022957"/>
    </source>
</evidence>
<name>A0ABY5AMA1_9CYAN</name>
<keyword evidence="10" id="KW-1185">Reference proteome</keyword>
<dbReference type="HAMAP" id="MF_01354">
    <property type="entry name" value="NDH1_NDH1O"/>
    <property type="match status" value="1"/>
</dbReference>
<proteinExistence type="inferred from homology"/>
<reference evidence="9" key="1">
    <citation type="submission" date="2022-06" db="EMBL/GenBank/DDBJ databases">
        <title>Genome sequence of Phormidium yuhuli AB48 isolated from an industrial photobioreactor environment.</title>
        <authorList>
            <person name="Qiu Y."/>
            <person name="Noonan A.J.C."/>
            <person name="Dofher K."/>
            <person name="Koch M."/>
            <person name="Kieft B."/>
            <person name="Lin X."/>
            <person name="Ziels R.M."/>
            <person name="Hallam S.J."/>
        </authorList>
    </citation>
    <scope>NUCLEOTIDE SEQUENCE</scope>
    <source>
        <strain evidence="9">AB48</strain>
    </source>
</reference>
<dbReference type="Proteomes" id="UP001056708">
    <property type="component" value="Chromosome"/>
</dbReference>
<protein>
    <recommendedName>
        <fullName evidence="8">NAD(P)H-quinone oxidoreductase subunit O</fullName>
        <ecNumber evidence="8">7.1.1.-</ecNumber>
    </recommendedName>
    <alternativeName>
        <fullName evidence="8">NAD(P)H dehydrogenase I subunit O</fullName>
        <shortName evidence="8">NDH-1 subunit O</shortName>
        <shortName evidence="8">NDH-O</shortName>
    </alternativeName>
</protein>
<evidence type="ECO:0000256" key="7">
    <source>
        <dbReference type="ARBA" id="ARBA00023136"/>
    </source>
</evidence>
<comment type="catalytic activity">
    <reaction evidence="8">
        <text>a plastoquinone + NADPH + (n+1) H(+)(in) = a plastoquinol + NADP(+) + n H(+)(out)</text>
        <dbReference type="Rhea" id="RHEA:42612"/>
        <dbReference type="Rhea" id="RHEA-COMP:9561"/>
        <dbReference type="Rhea" id="RHEA-COMP:9562"/>
        <dbReference type="ChEBI" id="CHEBI:15378"/>
        <dbReference type="ChEBI" id="CHEBI:17757"/>
        <dbReference type="ChEBI" id="CHEBI:57783"/>
        <dbReference type="ChEBI" id="CHEBI:58349"/>
        <dbReference type="ChEBI" id="CHEBI:62192"/>
    </reaction>
</comment>
<dbReference type="EC" id="7.1.1.-" evidence="8"/>
<keyword evidence="7 8" id="KW-0472">Membrane</keyword>
<comment type="similarity">
    <text evidence="8">Belongs to the complex I NdhO subunit family.</text>
</comment>
<keyword evidence="1 8" id="KW-0813">Transport</keyword>
<sequence>MAPAKKLKRGSFVRVVREKLLNSVEATASDTRFPPYIFETRGEILETEGDYALIKFGVVPTPNVWLPLEQLEAFE</sequence>
<keyword evidence="3 8" id="KW-0521">NADP</keyword>
<gene>
    <name evidence="8" type="primary">ndhO</name>
    <name evidence="9" type="ORF">NEA10_10780</name>
</gene>
<comment type="function">
    <text evidence="8">NDH-1 shuttles electrons from an unknown electron donor, via FMN and iron-sulfur (Fe-S) centers, to quinones in the respiratory and/or the photosynthetic chain. The immediate electron acceptor for the enzyme in this species is believed to be plastoquinone. Couples the redox reaction to proton translocation, and thus conserves the redox energy in a proton gradient. Cyanobacterial NDH-1 also plays a role in inorganic carbon-concentration.</text>
</comment>
<keyword evidence="6 8" id="KW-0520">NAD</keyword>
<dbReference type="RefSeq" id="WP_252659734.1">
    <property type="nucleotide sequence ID" value="NZ_CP098611.1"/>
</dbReference>
<keyword evidence="4 8" id="KW-0618">Plastoquinone</keyword>
<comment type="subcellular location">
    <subcellularLocation>
        <location evidence="8">Cellular thylakoid membrane</location>
        <topology evidence="8">Peripheral membrane protein</topology>
        <orientation evidence="8">Cytoplasmic side</orientation>
    </subcellularLocation>
</comment>
<accession>A0ABY5AMA1</accession>